<evidence type="ECO:0008006" key="3">
    <source>
        <dbReference type="Google" id="ProtNLM"/>
    </source>
</evidence>
<evidence type="ECO:0000313" key="1">
    <source>
        <dbReference type="EMBL" id="CEN43999.1"/>
    </source>
</evidence>
<gene>
    <name evidence="1" type="ORF">CCAND38_150026</name>
</gene>
<keyword evidence="2" id="KW-1185">Reference proteome</keyword>
<dbReference type="Pfam" id="PF14103">
    <property type="entry name" value="DUF4276"/>
    <property type="match status" value="1"/>
</dbReference>
<dbReference type="EMBL" id="CDOI01000057">
    <property type="protein sequence ID" value="CEN43999.1"/>
    <property type="molecule type" value="Genomic_DNA"/>
</dbReference>
<protein>
    <recommendedName>
        <fullName evidence="3">DUF4276 domain-containing protein</fullName>
    </recommendedName>
</protein>
<dbReference type="InterPro" id="IPR025455">
    <property type="entry name" value="DUF4276"/>
</dbReference>
<reference evidence="1 2" key="1">
    <citation type="submission" date="2015-01" db="EMBL/GenBank/DDBJ databases">
        <authorList>
            <person name="Xiang T."/>
            <person name="Song Y."/>
            <person name="Huang L."/>
            <person name="Wang B."/>
            <person name="Wu P."/>
        </authorList>
    </citation>
    <scope>NUCLEOTIDE SEQUENCE [LARGE SCALE GENOMIC DNA]</scope>
    <source>
        <strain evidence="1 2">CcD38</strain>
    </source>
</reference>
<accession>A0A0B7HZI2</accession>
<organism evidence="1 2">
    <name type="scientific">Capnocytophaga canis</name>
    <dbReference type="NCBI Taxonomy" id="1848903"/>
    <lineage>
        <taxon>Bacteria</taxon>
        <taxon>Pseudomonadati</taxon>
        <taxon>Bacteroidota</taxon>
        <taxon>Flavobacteriia</taxon>
        <taxon>Flavobacteriales</taxon>
        <taxon>Flavobacteriaceae</taxon>
        <taxon>Capnocytophaga</taxon>
    </lineage>
</organism>
<proteinExistence type="predicted"/>
<dbReference type="Proteomes" id="UP000045051">
    <property type="component" value="Unassembled WGS sequence"/>
</dbReference>
<dbReference type="AlphaFoldDB" id="A0A0B7HZI2"/>
<evidence type="ECO:0000313" key="2">
    <source>
        <dbReference type="Proteomes" id="UP000045051"/>
    </source>
</evidence>
<name>A0A0B7HZI2_9FLAO</name>
<sequence length="212" mass="25071">MMKTIIIICEGETEVEFCQLLNEFLGYENYSISPRDLKGNCHWERIKNLVEKSLKSQKSAIVTTMIDYYGRKANTFPEQWKANSINDIRKKVDFLEQAMRDDIDSSFKDRFIPYLQLHEFEAMLFNNYEAFDKNFGDEECKKNEIQKILQQFPDPEMINDSPLTSPSHRLENTIIGYNKITYGNLLAEIIGLRNIYSKNQHFREWVDKIKSK</sequence>